<gene>
    <name evidence="2" type="ORF">pipiens_005573</name>
</gene>
<dbReference type="EMBL" id="JBEHCU010001174">
    <property type="protein sequence ID" value="KAL1403741.1"/>
    <property type="molecule type" value="Genomic_DNA"/>
</dbReference>
<evidence type="ECO:0000256" key="1">
    <source>
        <dbReference type="SAM" id="Coils"/>
    </source>
</evidence>
<feature type="coiled-coil region" evidence="1">
    <location>
        <begin position="170"/>
        <end position="197"/>
    </location>
</feature>
<evidence type="ECO:0000313" key="3">
    <source>
        <dbReference type="Proteomes" id="UP001562425"/>
    </source>
</evidence>
<accession>A0ABD1DVV4</accession>
<dbReference type="AlphaFoldDB" id="A0ABD1DVV4"/>
<feature type="coiled-coil region" evidence="1">
    <location>
        <begin position="337"/>
        <end position="364"/>
    </location>
</feature>
<protein>
    <submittedName>
        <fullName evidence="2">Uncharacterized protein</fullName>
    </submittedName>
</protein>
<sequence>MNQAKHEQELEGEQMVSNITIIDKVLHGNCDPLLKDPIWTRQNEINKSMFAKVSQIEQQQSESLDEQESFINAVAANYNKLLNALLENCYESDVALGRLQKEQQLFSSETAAHSKALGQELTKAAIMLEATAHAVGDLQKAQQAIQSELVDVTKGDASLEIRLDSVEALLKDISERLNETFINMESMTQEIEALQQKSKTTFHHLQRGQDELSLSLRETNQRVDLFNSDHNQRYQQLSASTVRNEERQLGFMKNQTALNEKMFNRTDALTDKYFAVEGKLDLVNHRADTLQEGQAKFEDVFKQERQIQEDRLRDQLKHNETLSNNYTRVEERQNCFMNDQNSRNEQITNQAENIRDKLGKTSNNVDFVNFRVETLQAAQQKMDNEQKDMDKRLHVVEHCSDGFRDEQKTMNEMLKKLLATVTDIGTRMKTVESRLDSGRH</sequence>
<evidence type="ECO:0000313" key="2">
    <source>
        <dbReference type="EMBL" id="KAL1403741.1"/>
    </source>
</evidence>
<keyword evidence="3" id="KW-1185">Reference proteome</keyword>
<comment type="caution">
    <text evidence="2">The sequence shown here is derived from an EMBL/GenBank/DDBJ whole genome shotgun (WGS) entry which is preliminary data.</text>
</comment>
<name>A0ABD1DVV4_CULPP</name>
<dbReference type="Proteomes" id="UP001562425">
    <property type="component" value="Unassembled WGS sequence"/>
</dbReference>
<organism evidence="2 3">
    <name type="scientific">Culex pipiens pipiens</name>
    <name type="common">Northern house mosquito</name>
    <dbReference type="NCBI Taxonomy" id="38569"/>
    <lineage>
        <taxon>Eukaryota</taxon>
        <taxon>Metazoa</taxon>
        <taxon>Ecdysozoa</taxon>
        <taxon>Arthropoda</taxon>
        <taxon>Hexapoda</taxon>
        <taxon>Insecta</taxon>
        <taxon>Pterygota</taxon>
        <taxon>Neoptera</taxon>
        <taxon>Endopterygota</taxon>
        <taxon>Diptera</taxon>
        <taxon>Nematocera</taxon>
        <taxon>Culicoidea</taxon>
        <taxon>Culicidae</taxon>
        <taxon>Culicinae</taxon>
        <taxon>Culicini</taxon>
        <taxon>Culex</taxon>
        <taxon>Culex</taxon>
    </lineage>
</organism>
<proteinExistence type="predicted"/>
<keyword evidence="1" id="KW-0175">Coiled coil</keyword>
<reference evidence="2 3" key="1">
    <citation type="submission" date="2024-05" db="EMBL/GenBank/DDBJ databases">
        <title>Culex pipiens pipiens assembly and annotation.</title>
        <authorList>
            <person name="Alout H."/>
            <person name="Durand T."/>
        </authorList>
    </citation>
    <scope>NUCLEOTIDE SEQUENCE [LARGE SCALE GENOMIC DNA]</scope>
    <source>
        <strain evidence="2">HA-2024</strain>
        <tissue evidence="2">Whole body</tissue>
    </source>
</reference>